<evidence type="ECO:0000313" key="6">
    <source>
        <dbReference type="Proteomes" id="UP000249341"/>
    </source>
</evidence>
<gene>
    <name evidence="5" type="ORF">B0I29_10746</name>
</gene>
<accession>A0A327ZGW2</accession>
<dbReference type="Pfam" id="PF00196">
    <property type="entry name" value="GerE"/>
    <property type="match status" value="1"/>
</dbReference>
<evidence type="ECO:0000313" key="5">
    <source>
        <dbReference type="EMBL" id="RAK36784.1"/>
    </source>
</evidence>
<sequence>MTEAARKALSIPIPVARPRLVARPRSPHGVLWRPRLAEALDAGVRRAVTVICAGPGWGKTALAASWAGTRSLSGPVAWLTLEARHNNPVVFRSDLIMALRAAGSGLPDTGSRAADDDPALFRRLVSGLAGLPQVTVLVLDDLHEVTDPQVLNDLAGILHTMPDRLRFVLISRTEPGVPLHRLRAAGELTEIGAAALAFRVDEASQLLALQGRRPSVEEVAVRVRRAEGWGAGLRLGLEDLGGKAIEDYLVREVLATQPPQFREFLLSTSLTDRICGELAEVLTGQNYGHRTLERLAQSNLFVERIGMSRWFRYHGMFRAALRHQISIVEPERVPQLHLLTAQWFAAKGNGLVAITHAAAGGDWEFVARLVVDHGLQLFASVDREDFIAVLRRIPAERLMESAELSFCAALMAFADHDVASVPQRIARARTLLAGRGPRYRAVVDLALNVLESGVVIRWRGDMPHLVAVSSQLLDELTTLRWDQVPARLHYRAMALNHKGAGLLWTGRLDHAERFLWAAASAGRSAGVPLVEINALAHLSLLVHLQGALNAADEHANAAIDLAGRIDAKTRPASAVAYLTRALTEAERGREAETESLLRRGLHAIGDEPEAAPAVVVALVRARLLLDRREPLAARAVLYRALAEAGPHFTASLLVRLLGLGMAEADLALGDPAAVITRYAHRPAVPALMPAEQVCLARAYQDSGDPAAAEELLARVREGSDRVSAVSAWILTALAADAQGHGGRAGEALSRALAEAEPELIRQPFRRFGAPRMLVLAERQQWLNEARGPAGDNVLAEITGEIPIIGGTPAAGPLSEREQEVLKYLPTVLTAAEIAENLGISVNTVKAHMRSIYRKLGAGRRREAVVLSRQLGLL</sequence>
<dbReference type="InterPro" id="IPR000792">
    <property type="entry name" value="Tscrpt_reg_LuxR_C"/>
</dbReference>
<dbReference type="PROSITE" id="PS50043">
    <property type="entry name" value="HTH_LUXR_2"/>
    <property type="match status" value="1"/>
</dbReference>
<dbReference type="SMART" id="SM00421">
    <property type="entry name" value="HTH_LUXR"/>
    <property type="match status" value="1"/>
</dbReference>
<dbReference type="Pfam" id="PF25873">
    <property type="entry name" value="WHD_MalT"/>
    <property type="match status" value="1"/>
</dbReference>
<dbReference type="GO" id="GO:0003677">
    <property type="term" value="F:DNA binding"/>
    <property type="evidence" value="ECO:0007669"/>
    <property type="project" value="UniProtKB-KW"/>
</dbReference>
<dbReference type="CDD" id="cd06170">
    <property type="entry name" value="LuxR_C_like"/>
    <property type="match status" value="1"/>
</dbReference>
<keyword evidence="1" id="KW-0805">Transcription regulation</keyword>
<dbReference type="PANTHER" id="PTHR44688:SF16">
    <property type="entry name" value="DNA-BINDING TRANSCRIPTIONAL ACTIVATOR DEVR_DOSR"/>
    <property type="match status" value="1"/>
</dbReference>
<dbReference type="PRINTS" id="PR00038">
    <property type="entry name" value="HTHLUXR"/>
</dbReference>
<dbReference type="InterPro" id="IPR016032">
    <property type="entry name" value="Sig_transdc_resp-reg_C-effctor"/>
</dbReference>
<dbReference type="Proteomes" id="UP000249341">
    <property type="component" value="Unassembled WGS sequence"/>
</dbReference>
<keyword evidence="6" id="KW-1185">Reference proteome</keyword>
<name>A0A327ZGW2_9ACTN</name>
<keyword evidence="3" id="KW-0804">Transcription</keyword>
<dbReference type="SUPFAM" id="SSF48452">
    <property type="entry name" value="TPR-like"/>
    <property type="match status" value="1"/>
</dbReference>
<dbReference type="InterPro" id="IPR059106">
    <property type="entry name" value="WHD_MalT"/>
</dbReference>
<dbReference type="SUPFAM" id="SSF46894">
    <property type="entry name" value="C-terminal effector domain of the bipartite response regulators"/>
    <property type="match status" value="1"/>
</dbReference>
<dbReference type="InterPro" id="IPR011990">
    <property type="entry name" value="TPR-like_helical_dom_sf"/>
</dbReference>
<evidence type="ECO:0000256" key="1">
    <source>
        <dbReference type="ARBA" id="ARBA00023015"/>
    </source>
</evidence>
<dbReference type="EMBL" id="QLMJ01000007">
    <property type="protein sequence ID" value="RAK36784.1"/>
    <property type="molecule type" value="Genomic_DNA"/>
</dbReference>
<dbReference type="AlphaFoldDB" id="A0A327ZGW2"/>
<comment type="caution">
    <text evidence="5">The sequence shown here is derived from an EMBL/GenBank/DDBJ whole genome shotgun (WGS) entry which is preliminary data.</text>
</comment>
<dbReference type="InterPro" id="IPR036388">
    <property type="entry name" value="WH-like_DNA-bd_sf"/>
</dbReference>
<organism evidence="5 6">
    <name type="scientific">Actinoplanes lutulentus</name>
    <dbReference type="NCBI Taxonomy" id="1287878"/>
    <lineage>
        <taxon>Bacteria</taxon>
        <taxon>Bacillati</taxon>
        <taxon>Actinomycetota</taxon>
        <taxon>Actinomycetes</taxon>
        <taxon>Micromonosporales</taxon>
        <taxon>Micromonosporaceae</taxon>
        <taxon>Actinoplanes</taxon>
    </lineage>
</organism>
<dbReference type="Gene3D" id="1.25.40.10">
    <property type="entry name" value="Tetratricopeptide repeat domain"/>
    <property type="match status" value="1"/>
</dbReference>
<feature type="domain" description="HTH luxR-type" evidence="4">
    <location>
        <begin position="806"/>
        <end position="871"/>
    </location>
</feature>
<dbReference type="GO" id="GO:0006355">
    <property type="term" value="P:regulation of DNA-templated transcription"/>
    <property type="evidence" value="ECO:0007669"/>
    <property type="project" value="InterPro"/>
</dbReference>
<dbReference type="InterPro" id="IPR027417">
    <property type="entry name" value="P-loop_NTPase"/>
</dbReference>
<reference evidence="5 6" key="1">
    <citation type="submission" date="2018-06" db="EMBL/GenBank/DDBJ databases">
        <title>Genomic Encyclopedia of Type Strains, Phase III (KMG-III): the genomes of soil and plant-associated and newly described type strains.</title>
        <authorList>
            <person name="Whitman W."/>
        </authorList>
    </citation>
    <scope>NUCLEOTIDE SEQUENCE [LARGE SCALE GENOMIC DNA]</scope>
    <source>
        <strain evidence="5 6">CGMCC 4.7090</strain>
    </source>
</reference>
<dbReference type="Gene3D" id="3.40.50.300">
    <property type="entry name" value="P-loop containing nucleotide triphosphate hydrolases"/>
    <property type="match status" value="1"/>
</dbReference>
<protein>
    <submittedName>
        <fullName evidence="5">LuxR family maltose regulon positive regulatory protein</fullName>
    </submittedName>
</protein>
<evidence type="ECO:0000256" key="3">
    <source>
        <dbReference type="ARBA" id="ARBA00023163"/>
    </source>
</evidence>
<proteinExistence type="predicted"/>
<evidence type="ECO:0000256" key="2">
    <source>
        <dbReference type="ARBA" id="ARBA00023125"/>
    </source>
</evidence>
<evidence type="ECO:0000259" key="4">
    <source>
        <dbReference type="PROSITE" id="PS50043"/>
    </source>
</evidence>
<dbReference type="SUPFAM" id="SSF52540">
    <property type="entry name" value="P-loop containing nucleoside triphosphate hydrolases"/>
    <property type="match status" value="1"/>
</dbReference>
<dbReference type="PANTHER" id="PTHR44688">
    <property type="entry name" value="DNA-BINDING TRANSCRIPTIONAL ACTIVATOR DEVR_DOSR"/>
    <property type="match status" value="1"/>
</dbReference>
<keyword evidence="2" id="KW-0238">DNA-binding</keyword>
<dbReference type="Gene3D" id="1.10.10.10">
    <property type="entry name" value="Winged helix-like DNA-binding domain superfamily/Winged helix DNA-binding domain"/>
    <property type="match status" value="1"/>
</dbReference>